<protein>
    <recommendedName>
        <fullName evidence="2">Protein MIX23</fullName>
    </recommendedName>
    <alternativeName>
        <fullName evidence="3">Coiled-coil domain-containing protein 58</fullName>
    </alternativeName>
</protein>
<dbReference type="PANTHER" id="PTHR31905:SF2">
    <property type="entry name" value="PROTEIN MIX23"/>
    <property type="match status" value="1"/>
</dbReference>
<dbReference type="OrthoDB" id="5593818at2759"/>
<proteinExistence type="inferred from homology"/>
<dbReference type="InterPro" id="IPR027417">
    <property type="entry name" value="P-loop_NTPase"/>
</dbReference>
<dbReference type="Pfam" id="PF09774">
    <property type="entry name" value="MIX23"/>
    <property type="match status" value="1"/>
</dbReference>
<comment type="caution">
    <text evidence="4">The sequence shown here is derived from an EMBL/GenBank/DDBJ whole genome shotgun (WGS) entry which is preliminary data.</text>
</comment>
<dbReference type="GO" id="GO:0005758">
    <property type="term" value="C:mitochondrial intermembrane space"/>
    <property type="evidence" value="ECO:0007669"/>
    <property type="project" value="InterPro"/>
</dbReference>
<evidence type="ECO:0000313" key="5">
    <source>
        <dbReference type="Proteomes" id="UP000596742"/>
    </source>
</evidence>
<dbReference type="PANTHER" id="PTHR31905">
    <property type="entry name" value="COILED-COIL DOMAIN-CONTAINING PROTEIN 58"/>
    <property type="match status" value="1"/>
</dbReference>
<dbReference type="EMBL" id="UYJE01007719">
    <property type="protein sequence ID" value="VDI57223.1"/>
    <property type="molecule type" value="Genomic_DNA"/>
</dbReference>
<reference evidence="4" key="1">
    <citation type="submission" date="2018-11" db="EMBL/GenBank/DDBJ databases">
        <authorList>
            <person name="Alioto T."/>
            <person name="Alioto T."/>
        </authorList>
    </citation>
    <scope>NUCLEOTIDE SEQUENCE</scope>
</reference>
<evidence type="ECO:0000256" key="3">
    <source>
        <dbReference type="ARBA" id="ARBA00030733"/>
    </source>
</evidence>
<dbReference type="InterPro" id="IPR019171">
    <property type="entry name" value="MIX23"/>
</dbReference>
<evidence type="ECO:0000256" key="1">
    <source>
        <dbReference type="ARBA" id="ARBA00024204"/>
    </source>
</evidence>
<sequence length="375" mass="43777">MPELVLTIEENIHTCMEKNVEKIWTPMFDIKRSFTYKYKTFERIQFPLRPAAGKTIHKSQGDTLHEVVVSLKSKRKGKIPHIHYVALSRVTSLTGLQILDLNQEAIAVADCVRQELHRLSTDATLQLCFKPLYNLSSNNFKVVFNNSRSFHAHFNDLLSDPNILDADVIGIAESRLISTDENDHFHVPGFETPVRLDQKQTNFNTKTTSWLVLYYRNDCILHNTVTFSTPSLEFVIADIISPPKDILRRMRDIDDKIIYELNNTIPTKYFAKELNITDQCKSFYEQLDQSHRQRRSMISRCVTEASAHVNERKKEQQSDRDNVTFLKNLRKEQKKLHLVQQQVNIEEVIRDRTIKAYYERCRNAYKPPLDEPPVV</sequence>
<evidence type="ECO:0000313" key="4">
    <source>
        <dbReference type="EMBL" id="VDI57223.1"/>
    </source>
</evidence>
<name>A0A8B6G180_MYTGA</name>
<accession>A0A8B6G180</accession>
<evidence type="ECO:0000256" key="2">
    <source>
        <dbReference type="ARBA" id="ARBA00024228"/>
    </source>
</evidence>
<dbReference type="Gene3D" id="3.40.50.300">
    <property type="entry name" value="P-loop containing nucleotide triphosphate hydrolases"/>
    <property type="match status" value="1"/>
</dbReference>
<dbReference type="AlphaFoldDB" id="A0A8B6G180"/>
<organism evidence="4 5">
    <name type="scientific">Mytilus galloprovincialis</name>
    <name type="common">Mediterranean mussel</name>
    <dbReference type="NCBI Taxonomy" id="29158"/>
    <lineage>
        <taxon>Eukaryota</taxon>
        <taxon>Metazoa</taxon>
        <taxon>Spiralia</taxon>
        <taxon>Lophotrochozoa</taxon>
        <taxon>Mollusca</taxon>
        <taxon>Bivalvia</taxon>
        <taxon>Autobranchia</taxon>
        <taxon>Pteriomorphia</taxon>
        <taxon>Mytilida</taxon>
        <taxon>Mytiloidea</taxon>
        <taxon>Mytilidae</taxon>
        <taxon>Mytilinae</taxon>
        <taxon>Mytilus</taxon>
    </lineage>
</organism>
<dbReference type="Proteomes" id="UP000596742">
    <property type="component" value="Unassembled WGS sequence"/>
</dbReference>
<keyword evidence="5" id="KW-1185">Reference proteome</keyword>
<gene>
    <name evidence="4" type="ORF">MGAL_10B012908</name>
</gene>
<comment type="similarity">
    <text evidence="1">Belongs to the MIX23 family.</text>
</comment>